<dbReference type="EMBL" id="FWXN01000011">
    <property type="protein sequence ID" value="SMC83914.1"/>
    <property type="molecule type" value="Genomic_DNA"/>
</dbReference>
<feature type="transmembrane region" description="Helical" evidence="1">
    <location>
        <begin position="74"/>
        <end position="97"/>
    </location>
</feature>
<feature type="transmembrane region" description="Helical" evidence="1">
    <location>
        <begin position="37"/>
        <end position="62"/>
    </location>
</feature>
<reference evidence="2 3" key="1">
    <citation type="submission" date="2017-04" db="EMBL/GenBank/DDBJ databases">
        <authorList>
            <person name="Afonso C.L."/>
            <person name="Miller P.J."/>
            <person name="Scott M.A."/>
            <person name="Spackman E."/>
            <person name="Goraichik I."/>
            <person name="Dimitrov K.M."/>
            <person name="Suarez D.L."/>
            <person name="Swayne D.E."/>
        </authorList>
    </citation>
    <scope>NUCLEOTIDE SEQUENCE [LARGE SCALE GENOMIC DNA]</scope>
    <source>
        <strain evidence="2 3">CGMCC 1.12511</strain>
    </source>
</reference>
<dbReference type="OrthoDB" id="4871885at2"/>
<evidence type="ECO:0000313" key="3">
    <source>
        <dbReference type="Proteomes" id="UP000192634"/>
    </source>
</evidence>
<sequence>MGWVVLLGVVVAFDGAFSGYRAAQGRTGRLPSWRRDLAANALGLAVAVALLVVPVVVGAVVTTGPEREAIARAGVLWSAWLSLPTLLAVLVLVTLGWRWRYLAMALVLGPMTWLRPVAALATGAAGALAAPGPIAATAVLLAMVTVLLVEPVAGRVVARRTAVHLSTGEASAA</sequence>
<keyword evidence="1" id="KW-0472">Membrane</keyword>
<dbReference type="AlphaFoldDB" id="A0A1W2CG28"/>
<organism evidence="2 3">
    <name type="scientific">Janibacter indicus</name>
    <dbReference type="NCBI Taxonomy" id="857417"/>
    <lineage>
        <taxon>Bacteria</taxon>
        <taxon>Bacillati</taxon>
        <taxon>Actinomycetota</taxon>
        <taxon>Actinomycetes</taxon>
        <taxon>Micrococcales</taxon>
        <taxon>Intrasporangiaceae</taxon>
        <taxon>Janibacter</taxon>
    </lineage>
</organism>
<dbReference type="RefSeq" id="WP_084452228.1">
    <property type="nucleotide sequence ID" value="NZ_CBDRLL010000002.1"/>
</dbReference>
<keyword evidence="1" id="KW-0812">Transmembrane</keyword>
<feature type="transmembrane region" description="Helical" evidence="1">
    <location>
        <begin position="117"/>
        <end position="149"/>
    </location>
</feature>
<evidence type="ECO:0000313" key="2">
    <source>
        <dbReference type="EMBL" id="SMC83914.1"/>
    </source>
</evidence>
<gene>
    <name evidence="2" type="ORF">SAMN06296429_11167</name>
</gene>
<protein>
    <submittedName>
        <fullName evidence="2">Uncharacterized protein</fullName>
    </submittedName>
</protein>
<accession>A0A1W2CG28</accession>
<name>A0A1W2CG28_9MICO</name>
<evidence type="ECO:0000256" key="1">
    <source>
        <dbReference type="SAM" id="Phobius"/>
    </source>
</evidence>
<keyword evidence="1" id="KW-1133">Transmembrane helix</keyword>
<proteinExistence type="predicted"/>
<dbReference type="Proteomes" id="UP000192634">
    <property type="component" value="Unassembled WGS sequence"/>
</dbReference>